<organism evidence="2 3">
    <name type="scientific">Necator americanus</name>
    <name type="common">Human hookworm</name>
    <dbReference type="NCBI Taxonomy" id="51031"/>
    <lineage>
        <taxon>Eukaryota</taxon>
        <taxon>Metazoa</taxon>
        <taxon>Ecdysozoa</taxon>
        <taxon>Nematoda</taxon>
        <taxon>Chromadorea</taxon>
        <taxon>Rhabditida</taxon>
        <taxon>Rhabditina</taxon>
        <taxon>Rhabditomorpha</taxon>
        <taxon>Strongyloidea</taxon>
        <taxon>Ancylostomatidae</taxon>
        <taxon>Bunostominae</taxon>
        <taxon>Necator</taxon>
    </lineage>
</organism>
<accession>A0ABR1E7V1</accession>
<dbReference type="InterPro" id="IPR043502">
    <property type="entry name" value="DNA/RNA_pol_sf"/>
</dbReference>
<dbReference type="PANTHER" id="PTHR47027">
    <property type="entry name" value="REVERSE TRANSCRIPTASE DOMAIN-CONTAINING PROTEIN"/>
    <property type="match status" value="1"/>
</dbReference>
<dbReference type="PANTHER" id="PTHR47027:SF20">
    <property type="entry name" value="REVERSE TRANSCRIPTASE-LIKE PROTEIN WITH RNA-DIRECTED DNA POLYMERASE DOMAIN"/>
    <property type="match status" value="1"/>
</dbReference>
<evidence type="ECO:0000259" key="1">
    <source>
        <dbReference type="PROSITE" id="PS50878"/>
    </source>
</evidence>
<dbReference type="PROSITE" id="PS50878">
    <property type="entry name" value="RT_POL"/>
    <property type="match status" value="1"/>
</dbReference>
<comment type="caution">
    <text evidence="2">The sequence shown here is derived from an EMBL/GenBank/DDBJ whole genome shotgun (WGS) entry which is preliminary data.</text>
</comment>
<evidence type="ECO:0000313" key="3">
    <source>
        <dbReference type="Proteomes" id="UP001303046"/>
    </source>
</evidence>
<dbReference type="SUPFAM" id="SSF56672">
    <property type="entry name" value="DNA/RNA polymerases"/>
    <property type="match status" value="1"/>
</dbReference>
<dbReference type="EMBL" id="JAVFWL010000005">
    <property type="protein sequence ID" value="KAK6758633.1"/>
    <property type="molecule type" value="Genomic_DNA"/>
</dbReference>
<protein>
    <recommendedName>
        <fullName evidence="1">Reverse transcriptase domain-containing protein</fullName>
    </recommendedName>
</protein>
<keyword evidence="3" id="KW-1185">Reference proteome</keyword>
<evidence type="ECO:0000313" key="2">
    <source>
        <dbReference type="EMBL" id="KAK6758633.1"/>
    </source>
</evidence>
<proteinExistence type="predicted"/>
<gene>
    <name evidence="2" type="primary">Necator_chrV.g20869</name>
    <name evidence="2" type="ORF">RB195_016076</name>
</gene>
<dbReference type="Proteomes" id="UP001303046">
    <property type="component" value="Unassembled WGS sequence"/>
</dbReference>
<sequence>MRGLEWDNMGVKVDCRYLHHLRFSDDIVLITSSINQAGRMVAEFDETCEKIGLQLNLDKTVFLRNRCVCDAPFTLNGMNISECSSCLYLGRKISMMDGLRVGQKETNGWEALTSIGDVGKGTTNTLLRAHLFNTAVLPALIYASETWAFRNQEKNVISVMECGIERITLGETRFTQVKEWIRSSLPHQRSKIGEVAAYFKGSKIRWAGHAMHFNDNRWTRAVSDWIPRKRTADAMVRPLYGVLRR</sequence>
<feature type="domain" description="Reverse transcriptase" evidence="1">
    <location>
        <begin position="1"/>
        <end position="80"/>
    </location>
</feature>
<reference evidence="2 3" key="1">
    <citation type="submission" date="2023-08" db="EMBL/GenBank/DDBJ databases">
        <title>A Necator americanus chromosomal reference genome.</title>
        <authorList>
            <person name="Ilik V."/>
            <person name="Petrzelkova K.J."/>
            <person name="Pardy F."/>
            <person name="Fuh T."/>
            <person name="Niatou-Singa F.S."/>
            <person name="Gouil Q."/>
            <person name="Baker L."/>
            <person name="Ritchie M.E."/>
            <person name="Jex A.R."/>
            <person name="Gazzola D."/>
            <person name="Li H."/>
            <person name="Toshio Fujiwara R."/>
            <person name="Zhan B."/>
            <person name="Aroian R.V."/>
            <person name="Pafco B."/>
            <person name="Schwarz E.M."/>
        </authorList>
    </citation>
    <scope>NUCLEOTIDE SEQUENCE [LARGE SCALE GENOMIC DNA]</scope>
    <source>
        <strain evidence="2 3">Aroian</strain>
        <tissue evidence="2">Whole animal</tissue>
    </source>
</reference>
<dbReference type="InterPro" id="IPR000477">
    <property type="entry name" value="RT_dom"/>
</dbReference>
<name>A0ABR1E7V1_NECAM</name>